<evidence type="ECO:0000256" key="1">
    <source>
        <dbReference type="ARBA" id="ARBA00004651"/>
    </source>
</evidence>
<keyword evidence="4 8" id="KW-0812">Transmembrane</keyword>
<comment type="catalytic activity">
    <reaction evidence="8">
        <text>N-terminal S-1,2-diacyl-sn-glyceryl-L-cysteinyl-[lipoprotein] + a glycerophospholipid = N-acyl-S-1,2-diacyl-sn-glyceryl-L-cysteinyl-[lipoprotein] + a 2-acyl-sn-glycero-3-phospholipid + H(+)</text>
        <dbReference type="Rhea" id="RHEA:48228"/>
        <dbReference type="Rhea" id="RHEA-COMP:14681"/>
        <dbReference type="Rhea" id="RHEA-COMP:14684"/>
        <dbReference type="ChEBI" id="CHEBI:15378"/>
        <dbReference type="ChEBI" id="CHEBI:136912"/>
        <dbReference type="ChEBI" id="CHEBI:140656"/>
        <dbReference type="ChEBI" id="CHEBI:140657"/>
        <dbReference type="ChEBI" id="CHEBI:140660"/>
        <dbReference type="EC" id="2.3.1.269"/>
    </reaction>
</comment>
<evidence type="ECO:0000256" key="2">
    <source>
        <dbReference type="ARBA" id="ARBA00022475"/>
    </source>
</evidence>
<dbReference type="CDD" id="cd07571">
    <property type="entry name" value="ALP_N-acyl_transferase"/>
    <property type="match status" value="1"/>
</dbReference>
<feature type="domain" description="CN hydrolase" evidence="9">
    <location>
        <begin position="221"/>
        <end position="466"/>
    </location>
</feature>
<evidence type="ECO:0000256" key="5">
    <source>
        <dbReference type="ARBA" id="ARBA00022989"/>
    </source>
</evidence>
<evidence type="ECO:0000256" key="6">
    <source>
        <dbReference type="ARBA" id="ARBA00023136"/>
    </source>
</evidence>
<feature type="transmembrane region" description="Helical" evidence="8">
    <location>
        <begin position="476"/>
        <end position="502"/>
    </location>
</feature>
<dbReference type="InterPro" id="IPR004563">
    <property type="entry name" value="Apolipo_AcylTrfase"/>
</dbReference>
<sequence length="514" mass="54666">MTPASRPLPLWLALLVAVLAGPMLDAGFPGQDLWPLTLAGVAMVLIALRGQSVLRGLLLGFIAGVAFYLLQISWAAEYLGPVPWLALTVTESLFWSGFGVLTALAYRFVPAVWPGRWGRLVVTPLVVAGLWVAREELSGAWPYGGFSWGRVAMSQSMSPFAPIVSWGGMAALSFALVAIVAVIVSLTAERSRLLPATGAVVATTTMLLLVPVFPVESTGTFRIGAVQGNGPAGYFSERSRGDLLAAQLAASAPLRDADVDAVIWPENASEFDPLSSAEEDARLTAIAAWLGAPLTLGTITERDGLFYNSTLAIDPAAGVLDVYDKKHPVPFGEYVPDRQFWEKLAPDLIGLIQREYVPGQRDGVLRLGAMVAGSAICFDITDDRVMRSLIADGAEIILAQSNNADFGRTDESVQQLAIARLRAIELGRTVVNISTVGTSAIIAPDGATVAQLEPFTAGVMVADVTTTRDVTPAARWGGSFALVISIWPLMVLAAAATASVGLRRSRRPFRARDR</sequence>
<dbReference type="InterPro" id="IPR036526">
    <property type="entry name" value="C-N_Hydrolase_sf"/>
</dbReference>
<dbReference type="Pfam" id="PF20154">
    <property type="entry name" value="LNT_N"/>
    <property type="match status" value="1"/>
</dbReference>
<feature type="transmembrane region" description="Helical" evidence="8">
    <location>
        <begin position="57"/>
        <end position="76"/>
    </location>
</feature>
<geneLocation type="plasmid" evidence="10">
    <name>unnamed1</name>
</geneLocation>
<feature type="transmembrane region" description="Helical" evidence="8">
    <location>
        <begin position="117"/>
        <end position="133"/>
    </location>
</feature>
<keyword evidence="5 8" id="KW-1133">Transmembrane helix</keyword>
<feature type="transmembrane region" description="Helical" evidence="8">
    <location>
        <begin position="163"/>
        <end position="186"/>
    </location>
</feature>
<feature type="transmembrane region" description="Helical" evidence="8">
    <location>
        <begin position="193"/>
        <end position="213"/>
    </location>
</feature>
<dbReference type="SUPFAM" id="SSF56317">
    <property type="entry name" value="Carbon-nitrogen hydrolase"/>
    <property type="match status" value="1"/>
</dbReference>
<gene>
    <name evidence="8 10" type="primary">lnt</name>
    <name evidence="10" type="ORF">ABFY20_19970</name>
</gene>
<dbReference type="InterPro" id="IPR003010">
    <property type="entry name" value="C-N_Hydrolase"/>
</dbReference>
<dbReference type="EMBL" id="CP162512">
    <property type="protein sequence ID" value="XDI07521.1"/>
    <property type="molecule type" value="Genomic_DNA"/>
</dbReference>
<evidence type="ECO:0000256" key="4">
    <source>
        <dbReference type="ARBA" id="ARBA00022692"/>
    </source>
</evidence>
<dbReference type="EC" id="2.3.1.269" evidence="8"/>
<comment type="pathway">
    <text evidence="8">Protein modification; lipoprotein biosynthesis (N-acyl transfer).</text>
</comment>
<dbReference type="NCBIfam" id="TIGR00546">
    <property type="entry name" value="lnt"/>
    <property type="match status" value="1"/>
</dbReference>
<feature type="transmembrane region" description="Helical" evidence="8">
    <location>
        <begin position="33"/>
        <end position="50"/>
    </location>
</feature>
<dbReference type="HAMAP" id="MF_01148">
    <property type="entry name" value="Lnt"/>
    <property type="match status" value="1"/>
</dbReference>
<name>A0AB39BN10_9MICO</name>
<comment type="subcellular location">
    <subcellularLocation>
        <location evidence="1 8">Cell membrane</location>
        <topology evidence="1 8">Multi-pass membrane protein</topology>
    </subcellularLocation>
</comment>
<protein>
    <recommendedName>
        <fullName evidence="8">Apolipoprotein N-acyltransferase</fullName>
        <shortName evidence="8">ALP N-acyltransferase</shortName>
        <ecNumber evidence="8">2.3.1.269</ecNumber>
    </recommendedName>
</protein>
<keyword evidence="7 8" id="KW-0012">Acyltransferase</keyword>
<evidence type="ECO:0000256" key="8">
    <source>
        <dbReference type="HAMAP-Rule" id="MF_01148"/>
    </source>
</evidence>
<feature type="transmembrane region" description="Helical" evidence="8">
    <location>
        <begin position="82"/>
        <end position="105"/>
    </location>
</feature>
<comment type="function">
    <text evidence="8">Catalyzes the phospholipid dependent N-acylation of the N-terminal cysteine of apolipoprotein, the last step in lipoprotein maturation.</text>
</comment>
<evidence type="ECO:0000256" key="3">
    <source>
        <dbReference type="ARBA" id="ARBA00022679"/>
    </source>
</evidence>
<keyword evidence="2 8" id="KW-1003">Cell membrane</keyword>
<keyword evidence="6 8" id="KW-0472">Membrane</keyword>
<dbReference type="Pfam" id="PF00795">
    <property type="entry name" value="CN_hydrolase"/>
    <property type="match status" value="1"/>
</dbReference>
<reference evidence="10" key="1">
    <citation type="submission" date="2024-05" db="EMBL/GenBank/DDBJ databases">
        <title>Herbiconiux sp. A18JL235.</title>
        <authorList>
            <person name="Zhang G."/>
        </authorList>
    </citation>
    <scope>NUCLEOTIDE SEQUENCE</scope>
    <source>
        <strain evidence="10">A18JL235</strain>
        <plasmid evidence="10">unnamed1</plasmid>
    </source>
</reference>
<organism evidence="10">
    <name type="scientific">Herbiconiux sp. A18JL235</name>
    <dbReference type="NCBI Taxonomy" id="3152363"/>
    <lineage>
        <taxon>Bacteria</taxon>
        <taxon>Bacillati</taxon>
        <taxon>Actinomycetota</taxon>
        <taxon>Actinomycetes</taxon>
        <taxon>Micrococcales</taxon>
        <taxon>Microbacteriaceae</taxon>
        <taxon>Herbiconiux</taxon>
    </lineage>
</organism>
<keyword evidence="3 8" id="KW-0808">Transferase</keyword>
<keyword evidence="10" id="KW-0614">Plasmid</keyword>
<dbReference type="GO" id="GO:0005886">
    <property type="term" value="C:plasma membrane"/>
    <property type="evidence" value="ECO:0007669"/>
    <property type="project" value="UniProtKB-SubCell"/>
</dbReference>
<evidence type="ECO:0000259" key="9">
    <source>
        <dbReference type="PROSITE" id="PS50263"/>
    </source>
</evidence>
<dbReference type="Gene3D" id="3.60.110.10">
    <property type="entry name" value="Carbon-nitrogen hydrolase"/>
    <property type="match status" value="1"/>
</dbReference>
<dbReference type="PANTHER" id="PTHR38686:SF1">
    <property type="entry name" value="APOLIPOPROTEIN N-ACYLTRANSFERASE"/>
    <property type="match status" value="1"/>
</dbReference>
<comment type="similarity">
    <text evidence="8">Belongs to the CN hydrolase family. Apolipoprotein N-acyltransferase subfamily.</text>
</comment>
<evidence type="ECO:0000313" key="10">
    <source>
        <dbReference type="EMBL" id="XDI07521.1"/>
    </source>
</evidence>
<dbReference type="PANTHER" id="PTHR38686">
    <property type="entry name" value="APOLIPOPROTEIN N-ACYLTRANSFERASE"/>
    <property type="match status" value="1"/>
</dbReference>
<dbReference type="PROSITE" id="PS50263">
    <property type="entry name" value="CN_HYDROLASE"/>
    <property type="match status" value="1"/>
</dbReference>
<proteinExistence type="inferred from homology"/>
<dbReference type="GO" id="GO:0042158">
    <property type="term" value="P:lipoprotein biosynthetic process"/>
    <property type="evidence" value="ECO:0007669"/>
    <property type="project" value="UniProtKB-UniRule"/>
</dbReference>
<dbReference type="RefSeq" id="WP_368499885.1">
    <property type="nucleotide sequence ID" value="NZ_CP162512.1"/>
</dbReference>
<evidence type="ECO:0000256" key="7">
    <source>
        <dbReference type="ARBA" id="ARBA00023315"/>
    </source>
</evidence>
<dbReference type="InterPro" id="IPR045378">
    <property type="entry name" value="LNT_N"/>
</dbReference>
<accession>A0AB39BN10</accession>
<dbReference type="AlphaFoldDB" id="A0AB39BN10"/>
<dbReference type="GO" id="GO:0016410">
    <property type="term" value="F:N-acyltransferase activity"/>
    <property type="evidence" value="ECO:0007669"/>
    <property type="project" value="UniProtKB-UniRule"/>
</dbReference>